<evidence type="ECO:0000256" key="2">
    <source>
        <dbReference type="ARBA" id="ARBA00022649"/>
    </source>
</evidence>
<dbReference type="InterPro" id="IPR007712">
    <property type="entry name" value="RelE/ParE_toxin"/>
</dbReference>
<keyword evidence="2" id="KW-1277">Toxin-antitoxin system</keyword>
<evidence type="ECO:0000313" key="3">
    <source>
        <dbReference type="EMBL" id="KEQ26846.1"/>
    </source>
</evidence>
<dbReference type="Gene3D" id="3.30.2310.20">
    <property type="entry name" value="RelE-like"/>
    <property type="match status" value="1"/>
</dbReference>
<comment type="similarity">
    <text evidence="1">Belongs to the RelE toxin family.</text>
</comment>
<dbReference type="PANTHER" id="PTHR33755">
    <property type="entry name" value="TOXIN PARE1-RELATED"/>
    <property type="match status" value="1"/>
</dbReference>
<accession>A0A081P823</accession>
<proteinExistence type="inferred from homology"/>
<organism evidence="3 4">
    <name type="scientific">Paenibacillus tyrfis</name>
    <dbReference type="NCBI Taxonomy" id="1501230"/>
    <lineage>
        <taxon>Bacteria</taxon>
        <taxon>Bacillati</taxon>
        <taxon>Bacillota</taxon>
        <taxon>Bacilli</taxon>
        <taxon>Bacillales</taxon>
        <taxon>Paenibacillaceae</taxon>
        <taxon>Paenibacillus</taxon>
    </lineage>
</organism>
<evidence type="ECO:0000313" key="4">
    <source>
        <dbReference type="Proteomes" id="UP000028123"/>
    </source>
</evidence>
<sequence>MPPKSRVRYTPAAVDDLDEIFSYITQDNWQNAEKMLEKLNREIGGLADFSHMGSVLSEDDYTLIQRGYRFIVVSPYLVFYRIINNEVIIHRILHGRRDYLRELF</sequence>
<evidence type="ECO:0000256" key="1">
    <source>
        <dbReference type="ARBA" id="ARBA00006226"/>
    </source>
</evidence>
<dbReference type="InterPro" id="IPR051803">
    <property type="entry name" value="TA_system_RelE-like_toxin"/>
</dbReference>
<dbReference type="EMBL" id="JNVM01000005">
    <property type="protein sequence ID" value="KEQ26846.1"/>
    <property type="molecule type" value="Genomic_DNA"/>
</dbReference>
<gene>
    <name evidence="3" type="ORF">ET33_29300</name>
</gene>
<comment type="caution">
    <text evidence="3">The sequence shown here is derived from an EMBL/GenBank/DDBJ whole genome shotgun (WGS) entry which is preliminary data.</text>
</comment>
<dbReference type="Proteomes" id="UP000028123">
    <property type="component" value="Unassembled WGS sequence"/>
</dbReference>
<dbReference type="Pfam" id="PF05016">
    <property type="entry name" value="ParE_toxin"/>
    <property type="match status" value="1"/>
</dbReference>
<name>A0A081P823_9BACL</name>
<dbReference type="eggNOG" id="COG3668">
    <property type="taxonomic scope" value="Bacteria"/>
</dbReference>
<dbReference type="AlphaFoldDB" id="A0A081P823"/>
<dbReference type="OrthoDB" id="362857at2"/>
<dbReference type="InterPro" id="IPR035093">
    <property type="entry name" value="RelE/ParE_toxin_dom_sf"/>
</dbReference>
<reference evidence="3 4" key="1">
    <citation type="submission" date="2014-06" db="EMBL/GenBank/DDBJ databases">
        <title>Draft genome sequence of Paenibacillus sp. MSt1.</title>
        <authorList>
            <person name="Aw Y.K."/>
            <person name="Ong K.S."/>
            <person name="Gan H.M."/>
            <person name="Lee S.M."/>
        </authorList>
    </citation>
    <scope>NUCLEOTIDE SEQUENCE [LARGE SCALE GENOMIC DNA]</scope>
    <source>
        <strain evidence="3 4">MSt1</strain>
    </source>
</reference>
<protein>
    <submittedName>
        <fullName evidence="3">Translation repressor RelE</fullName>
    </submittedName>
</protein>
<dbReference type="RefSeq" id="WP_036678083.1">
    <property type="nucleotide sequence ID" value="NZ_JNVM01000005.1"/>
</dbReference>
<keyword evidence="4" id="KW-1185">Reference proteome</keyword>
<dbReference type="NCBIfam" id="TIGR02385">
    <property type="entry name" value="RelE_StbE"/>
    <property type="match status" value="1"/>
</dbReference>